<dbReference type="CDD" id="cd14011">
    <property type="entry name" value="PK_SCY1_like"/>
    <property type="match status" value="1"/>
</dbReference>
<dbReference type="PANTHER" id="PTHR12984:SF6">
    <property type="entry name" value="SCY1-LIKE PROTEIN 2"/>
    <property type="match status" value="1"/>
</dbReference>
<dbReference type="PANTHER" id="PTHR12984">
    <property type="entry name" value="SCY1-RELATED S/T PROTEIN KINASE-LIKE"/>
    <property type="match status" value="1"/>
</dbReference>
<dbReference type="Gene3D" id="1.25.10.10">
    <property type="entry name" value="Leucine-rich Repeat Variant"/>
    <property type="match status" value="1"/>
</dbReference>
<proteinExistence type="predicted"/>
<dbReference type="SUPFAM" id="SSF48371">
    <property type="entry name" value="ARM repeat"/>
    <property type="match status" value="1"/>
</dbReference>
<dbReference type="AlphaFoldDB" id="A0A5E8BCL6"/>
<feature type="compositionally biased region" description="Gly residues" evidence="1">
    <location>
        <begin position="730"/>
        <end position="739"/>
    </location>
</feature>
<evidence type="ECO:0000313" key="3">
    <source>
        <dbReference type="EMBL" id="VVT47191.1"/>
    </source>
</evidence>
<dbReference type="PROSITE" id="PS50011">
    <property type="entry name" value="PROTEIN_KINASE_DOM"/>
    <property type="match status" value="1"/>
</dbReference>
<protein>
    <recommendedName>
        <fullName evidence="2">Protein kinase domain-containing protein</fullName>
    </recommendedName>
</protein>
<dbReference type="SUPFAM" id="SSF56112">
    <property type="entry name" value="Protein kinase-like (PK-like)"/>
    <property type="match status" value="1"/>
</dbReference>
<dbReference type="InterPro" id="IPR016024">
    <property type="entry name" value="ARM-type_fold"/>
</dbReference>
<sequence>MFSGALKALSGNSITSQYTISPNHSFVAGPWFVYPARSKATNEEVSVFYFDKKKLESSLSKGGSKSSASDVYDRLRREVASLTKLRHPYLLKLIQPLEESKNSMRFVTEPLFSNLLHMIELNSSSVGSSAIEGFELDELAIQKGLLQVSEALDFLHNTANSVHLDIQPSSVLINSKGDWKLFGLGFVETYTKDANNEYFTPRFDPRLPSYIQVNYDYAAPELVLDRKLDPANDIFSLGCLLIALFLHRAPMRTDNNPSIYKQEFQNVNRLLNDSRIPSYLHDILPQMLARYPTNRITLNELKSSPLFDNILIRTINFLDDFPAKLPAEQQAFMTGFSKLIDQFPKSVLQKKILPAFLEELGKEETLTSPILANIFIIGKDMSQLGFSEKILPAIRKVKDNLGAKVTILNNVEVLTSRVKGDNFRDDILPILLDTVENAPPEIQEVALAKVPIFIEKLDFLTLKNEVFPVIGSVFAKTTSLAVKIEALEAFEHLVKSGLDKYAVTEKLLPLLSSMKTREPTVMMGALRVYSKIVPVIEVEILARQVIPQLLNMSMESMLNHNQFRSFMEEIHKVLDRVEKEHGKRLSQVQVNTNGSIGGSNRLDDSNGADGEGNGPLNFEDLVYGKNKKTESTQSTPVLEKALPVTSSNKPLGLTSSSTVPTSSFGALKLEPSASKPYVPSPRPEPSFAPVRKLSPPPISPPAKHASLSSNTPSSSISWNTPSTIKPPSVGGFGSTGAGGFSPMTPLSTTSQSSSRNNGTLSPSGSSIDWGRTTTVPTISPAPATVPTPVTAPTLSPSSTTTSSGIDWSRAVKPKPSINMITPMTPQNRQSSTNNDSFGEFHATPAPAQNNGGFGIQSLQPMKPMNSPLGFSLTPLSASKPGGISGSNNTQLQSSFGDDSLI</sequence>
<feature type="compositionally biased region" description="Low complexity" evidence="1">
    <location>
        <begin position="772"/>
        <end position="803"/>
    </location>
</feature>
<evidence type="ECO:0000313" key="4">
    <source>
        <dbReference type="Proteomes" id="UP000398389"/>
    </source>
</evidence>
<dbReference type="Gene3D" id="3.30.200.20">
    <property type="entry name" value="Phosphorylase Kinase, domain 1"/>
    <property type="match status" value="1"/>
</dbReference>
<dbReference type="InterPro" id="IPR011009">
    <property type="entry name" value="Kinase-like_dom_sf"/>
</dbReference>
<evidence type="ECO:0000259" key="2">
    <source>
        <dbReference type="PROSITE" id="PS50011"/>
    </source>
</evidence>
<feature type="compositionally biased region" description="Polar residues" evidence="1">
    <location>
        <begin position="885"/>
        <end position="901"/>
    </location>
</feature>
<dbReference type="GO" id="GO:0004672">
    <property type="term" value="F:protein kinase activity"/>
    <property type="evidence" value="ECO:0007669"/>
    <property type="project" value="InterPro"/>
</dbReference>
<dbReference type="OrthoDB" id="79687at2759"/>
<dbReference type="InterPro" id="IPR011989">
    <property type="entry name" value="ARM-like"/>
</dbReference>
<feature type="compositionally biased region" description="Low complexity" evidence="1">
    <location>
        <begin position="706"/>
        <end position="723"/>
    </location>
</feature>
<feature type="region of interest" description="Disordered" evidence="1">
    <location>
        <begin position="584"/>
        <end position="809"/>
    </location>
</feature>
<dbReference type="EMBL" id="CABVLU010000001">
    <property type="protein sequence ID" value="VVT47191.1"/>
    <property type="molecule type" value="Genomic_DNA"/>
</dbReference>
<dbReference type="GO" id="GO:0005524">
    <property type="term" value="F:ATP binding"/>
    <property type="evidence" value="ECO:0007669"/>
    <property type="project" value="InterPro"/>
</dbReference>
<dbReference type="Proteomes" id="UP000398389">
    <property type="component" value="Unassembled WGS sequence"/>
</dbReference>
<reference evidence="3 4" key="1">
    <citation type="submission" date="2019-09" db="EMBL/GenBank/DDBJ databases">
        <authorList>
            <person name="Brejova B."/>
        </authorList>
    </citation>
    <scope>NUCLEOTIDE SEQUENCE [LARGE SCALE GENOMIC DNA]</scope>
</reference>
<name>A0A5E8BCL6_9ASCO</name>
<feature type="compositionally biased region" description="Polar residues" evidence="1">
    <location>
        <begin position="644"/>
        <end position="664"/>
    </location>
</feature>
<dbReference type="Pfam" id="PF00069">
    <property type="entry name" value="Pkinase"/>
    <property type="match status" value="1"/>
</dbReference>
<dbReference type="InterPro" id="IPR000719">
    <property type="entry name" value="Prot_kinase_dom"/>
</dbReference>
<accession>A0A5E8BCL6</accession>
<gene>
    <name evidence="3" type="ORF">SAPINGB_P001588</name>
</gene>
<organism evidence="3 4">
    <name type="scientific">Magnusiomyces paraingens</name>
    <dbReference type="NCBI Taxonomy" id="2606893"/>
    <lineage>
        <taxon>Eukaryota</taxon>
        <taxon>Fungi</taxon>
        <taxon>Dikarya</taxon>
        <taxon>Ascomycota</taxon>
        <taxon>Saccharomycotina</taxon>
        <taxon>Dipodascomycetes</taxon>
        <taxon>Dipodascales</taxon>
        <taxon>Dipodascaceae</taxon>
        <taxon>Magnusiomyces</taxon>
    </lineage>
</organism>
<feature type="region of interest" description="Disordered" evidence="1">
    <location>
        <begin position="871"/>
        <end position="901"/>
    </location>
</feature>
<feature type="domain" description="Protein kinase" evidence="2">
    <location>
        <begin position="1"/>
        <end position="307"/>
    </location>
</feature>
<dbReference type="SMART" id="SM00220">
    <property type="entry name" value="S_TKc"/>
    <property type="match status" value="1"/>
</dbReference>
<keyword evidence="4" id="KW-1185">Reference proteome</keyword>
<feature type="compositionally biased region" description="Polar residues" evidence="1">
    <location>
        <begin position="744"/>
        <end position="766"/>
    </location>
</feature>
<dbReference type="GeneID" id="43580409"/>
<evidence type="ECO:0000256" key="1">
    <source>
        <dbReference type="SAM" id="MobiDB-lite"/>
    </source>
</evidence>
<dbReference type="Gene3D" id="1.10.510.10">
    <property type="entry name" value="Transferase(Phosphotransferase) domain 1"/>
    <property type="match status" value="1"/>
</dbReference>
<dbReference type="RefSeq" id="XP_031852200.1">
    <property type="nucleotide sequence ID" value="XM_031996309.1"/>
</dbReference>
<dbReference type="InterPro" id="IPR051177">
    <property type="entry name" value="CIK-Related_Protein"/>
</dbReference>